<reference evidence="7 8" key="1">
    <citation type="submission" date="2022-11" db="EMBL/GenBank/DDBJ databases">
        <title>Brucella sp. YY2X, whole genome shotgun sequencing project.</title>
        <authorList>
            <person name="Yang Y."/>
        </authorList>
    </citation>
    <scope>NUCLEOTIDE SEQUENCE [LARGE SCALE GENOMIC DNA]</scope>
    <source>
        <strain evidence="7 8">YY2X</strain>
    </source>
</reference>
<accession>A0ABT3QRW8</accession>
<evidence type="ECO:0000259" key="6">
    <source>
        <dbReference type="PROSITE" id="PS50011"/>
    </source>
</evidence>
<dbReference type="InterPro" id="IPR050660">
    <property type="entry name" value="NEK_Ser/Thr_kinase"/>
</dbReference>
<dbReference type="SMART" id="SM00220">
    <property type="entry name" value="S_TKc"/>
    <property type="match status" value="1"/>
</dbReference>
<keyword evidence="8" id="KW-1185">Reference proteome</keyword>
<evidence type="ECO:0000313" key="8">
    <source>
        <dbReference type="Proteomes" id="UP001301216"/>
    </source>
</evidence>
<dbReference type="PANTHER" id="PTHR43671:SF13">
    <property type="entry name" value="SERINE_THREONINE-PROTEIN KINASE NEK2"/>
    <property type="match status" value="1"/>
</dbReference>
<keyword evidence="2" id="KW-0808">Transferase</keyword>
<dbReference type="Proteomes" id="UP001301216">
    <property type="component" value="Unassembled WGS sequence"/>
</dbReference>
<dbReference type="EMBL" id="JAPHAV010000010">
    <property type="protein sequence ID" value="MCX2698339.1"/>
    <property type="molecule type" value="Genomic_DNA"/>
</dbReference>
<evidence type="ECO:0000256" key="1">
    <source>
        <dbReference type="ARBA" id="ARBA00012513"/>
    </source>
</evidence>
<comment type="caution">
    <text evidence="7">The sequence shown here is derived from an EMBL/GenBank/DDBJ whole genome shotgun (WGS) entry which is preliminary data.</text>
</comment>
<proteinExistence type="predicted"/>
<dbReference type="InterPro" id="IPR008271">
    <property type="entry name" value="Ser/Thr_kinase_AS"/>
</dbReference>
<evidence type="ECO:0000256" key="5">
    <source>
        <dbReference type="ARBA" id="ARBA00022840"/>
    </source>
</evidence>
<dbReference type="PROSITE" id="PS50011">
    <property type="entry name" value="PROTEIN_KINASE_DOM"/>
    <property type="match status" value="1"/>
</dbReference>
<keyword evidence="4 7" id="KW-0418">Kinase</keyword>
<keyword evidence="5" id="KW-0067">ATP-binding</keyword>
<sequence>MPFDINLLPLSIRPTVVRLQETIAFSDNITKGANGYVLIGLNRLLNRMQVVKFYYWGGGLHIEPALLATLESQHVLRVDSAEAVDEEDAYFITRYCEGGDLDDQLRTRTFGPLQAIDTLLQIASGVSYLHGQGYLHRDLKPSNILCAEDSWVIGDFGSVVLMNNDGFASTQSKHSIIYRPPEDFLANTRYYRQGDVYQLSIVFYQLLGGKLSYEVDDWLTTAEINHRGKLDDIEGQIFAQTCIQRRIERGKVIDFRSLPAIVPDHIVRLIRAACRTDYLRRPSTVADLITRLNNLRKRTLDWRIVDGLFQITNGGRSFRIVPDGQSWRVQKMVQAGWKNQNDLARLAIHEAVKVVENLVR</sequence>
<evidence type="ECO:0000256" key="3">
    <source>
        <dbReference type="ARBA" id="ARBA00022741"/>
    </source>
</evidence>
<protein>
    <recommendedName>
        <fullName evidence="1">non-specific serine/threonine protein kinase</fullName>
        <ecNumber evidence="1">2.7.11.1</ecNumber>
    </recommendedName>
</protein>
<evidence type="ECO:0000256" key="2">
    <source>
        <dbReference type="ARBA" id="ARBA00022679"/>
    </source>
</evidence>
<dbReference type="EC" id="2.7.11.1" evidence="1"/>
<dbReference type="SUPFAM" id="SSF56112">
    <property type="entry name" value="Protein kinase-like (PK-like)"/>
    <property type="match status" value="1"/>
</dbReference>
<evidence type="ECO:0000256" key="4">
    <source>
        <dbReference type="ARBA" id="ARBA00022777"/>
    </source>
</evidence>
<dbReference type="RefSeq" id="WP_265986066.1">
    <property type="nucleotide sequence ID" value="NZ_JAPHAV010000010.1"/>
</dbReference>
<dbReference type="PROSITE" id="PS00108">
    <property type="entry name" value="PROTEIN_KINASE_ST"/>
    <property type="match status" value="1"/>
</dbReference>
<dbReference type="Pfam" id="PF00069">
    <property type="entry name" value="Pkinase"/>
    <property type="match status" value="1"/>
</dbReference>
<dbReference type="Gene3D" id="1.10.510.10">
    <property type="entry name" value="Transferase(Phosphotransferase) domain 1"/>
    <property type="match status" value="1"/>
</dbReference>
<organism evidence="7 8">
    <name type="scientific">Ochrobactrum chromiisoli</name>
    <dbReference type="NCBI Taxonomy" id="2993941"/>
    <lineage>
        <taxon>Bacteria</taxon>
        <taxon>Pseudomonadati</taxon>
        <taxon>Pseudomonadota</taxon>
        <taxon>Alphaproteobacteria</taxon>
        <taxon>Hyphomicrobiales</taxon>
        <taxon>Brucellaceae</taxon>
        <taxon>Brucella/Ochrobactrum group</taxon>
        <taxon>Ochrobactrum</taxon>
    </lineage>
</organism>
<dbReference type="GO" id="GO:0016301">
    <property type="term" value="F:kinase activity"/>
    <property type="evidence" value="ECO:0007669"/>
    <property type="project" value="UniProtKB-KW"/>
</dbReference>
<feature type="domain" description="Protein kinase" evidence="6">
    <location>
        <begin position="23"/>
        <end position="295"/>
    </location>
</feature>
<name>A0ABT3QRW8_9HYPH</name>
<dbReference type="InterPro" id="IPR011009">
    <property type="entry name" value="Kinase-like_dom_sf"/>
</dbReference>
<gene>
    <name evidence="7" type="ORF">OPR82_16485</name>
</gene>
<keyword evidence="3" id="KW-0547">Nucleotide-binding</keyword>
<dbReference type="InterPro" id="IPR000719">
    <property type="entry name" value="Prot_kinase_dom"/>
</dbReference>
<dbReference type="PANTHER" id="PTHR43671">
    <property type="entry name" value="SERINE/THREONINE-PROTEIN KINASE NEK"/>
    <property type="match status" value="1"/>
</dbReference>
<evidence type="ECO:0000313" key="7">
    <source>
        <dbReference type="EMBL" id="MCX2698339.1"/>
    </source>
</evidence>